<proteinExistence type="predicted"/>
<sequence length="80" mass="9028">MATFGAAAVATNQNPNKSIEFTVSPCGAMCTLYWATRQPNPVRTQQLPDRCYALRLCYPTVWNHLPLYLKGFLNVMEHPV</sequence>
<comment type="caution">
    <text evidence="1">The sequence shown here is derived from an EMBL/GenBank/DDBJ whole genome shotgun (WGS) entry which is preliminary data.</text>
</comment>
<name>A0AAP0MYN3_9ROSI</name>
<keyword evidence="2" id="KW-1185">Reference proteome</keyword>
<accession>A0AAP0MYN3</accession>
<dbReference type="AlphaFoldDB" id="A0AAP0MYN3"/>
<gene>
    <name evidence="1" type="ORF">WN944_022578</name>
</gene>
<organism evidence="1 2">
    <name type="scientific">Citrus x changshan-huyou</name>
    <dbReference type="NCBI Taxonomy" id="2935761"/>
    <lineage>
        <taxon>Eukaryota</taxon>
        <taxon>Viridiplantae</taxon>
        <taxon>Streptophyta</taxon>
        <taxon>Embryophyta</taxon>
        <taxon>Tracheophyta</taxon>
        <taxon>Spermatophyta</taxon>
        <taxon>Magnoliopsida</taxon>
        <taxon>eudicotyledons</taxon>
        <taxon>Gunneridae</taxon>
        <taxon>Pentapetalae</taxon>
        <taxon>rosids</taxon>
        <taxon>malvids</taxon>
        <taxon>Sapindales</taxon>
        <taxon>Rutaceae</taxon>
        <taxon>Aurantioideae</taxon>
        <taxon>Citrus</taxon>
    </lineage>
</organism>
<reference evidence="1 2" key="1">
    <citation type="submission" date="2024-05" db="EMBL/GenBank/DDBJ databases">
        <title>Haplotype-resolved chromosome-level genome assembly of Huyou (Citrus changshanensis).</title>
        <authorList>
            <person name="Miao C."/>
            <person name="Chen W."/>
            <person name="Wu Y."/>
            <person name="Wang L."/>
            <person name="Zhao S."/>
            <person name="Grierson D."/>
            <person name="Xu C."/>
            <person name="Chen K."/>
        </authorList>
    </citation>
    <scope>NUCLEOTIDE SEQUENCE [LARGE SCALE GENOMIC DNA]</scope>
    <source>
        <strain evidence="1">01-14</strain>
        <tissue evidence="1">Leaf</tissue>
    </source>
</reference>
<evidence type="ECO:0000313" key="2">
    <source>
        <dbReference type="Proteomes" id="UP001428341"/>
    </source>
</evidence>
<evidence type="ECO:0000313" key="1">
    <source>
        <dbReference type="EMBL" id="KAK9229615.1"/>
    </source>
</evidence>
<dbReference type="Proteomes" id="UP001428341">
    <property type="component" value="Unassembled WGS sequence"/>
</dbReference>
<protein>
    <submittedName>
        <fullName evidence="1">Uncharacterized protein</fullName>
    </submittedName>
</protein>
<dbReference type="EMBL" id="JBCGBO010000001">
    <property type="protein sequence ID" value="KAK9229615.1"/>
    <property type="molecule type" value="Genomic_DNA"/>
</dbReference>